<dbReference type="EMBL" id="UINC01160559">
    <property type="protein sequence ID" value="SVD59278.1"/>
    <property type="molecule type" value="Genomic_DNA"/>
</dbReference>
<proteinExistence type="inferred from homology"/>
<keyword evidence="2" id="KW-0560">Oxidoreductase</keyword>
<dbReference type="PANTHER" id="PTHR43669">
    <property type="entry name" value="5-KETO-D-GLUCONATE 5-REDUCTASE"/>
    <property type="match status" value="1"/>
</dbReference>
<gene>
    <name evidence="3" type="ORF">METZ01_LOCUS412132</name>
</gene>
<evidence type="ECO:0000256" key="1">
    <source>
        <dbReference type="ARBA" id="ARBA00006484"/>
    </source>
</evidence>
<dbReference type="PRINTS" id="PR00081">
    <property type="entry name" value="GDHRDH"/>
</dbReference>
<dbReference type="InterPro" id="IPR036291">
    <property type="entry name" value="NAD(P)-bd_dom_sf"/>
</dbReference>
<dbReference type="InterPro" id="IPR002347">
    <property type="entry name" value="SDR_fam"/>
</dbReference>
<dbReference type="Gene3D" id="3.40.50.720">
    <property type="entry name" value="NAD(P)-binding Rossmann-like Domain"/>
    <property type="match status" value="1"/>
</dbReference>
<dbReference type="PANTHER" id="PTHR43669:SF8">
    <property type="entry name" value="SHORT-CHAIN TYPE DEHYDROGENASE_REDUCTASE-RELATED"/>
    <property type="match status" value="1"/>
</dbReference>
<dbReference type="AlphaFoldDB" id="A0A382WMC9"/>
<dbReference type="SUPFAM" id="SSF51735">
    <property type="entry name" value="NAD(P)-binding Rossmann-fold domains"/>
    <property type="match status" value="1"/>
</dbReference>
<name>A0A382WMC9_9ZZZZ</name>
<evidence type="ECO:0000256" key="2">
    <source>
        <dbReference type="ARBA" id="ARBA00023002"/>
    </source>
</evidence>
<comment type="similarity">
    <text evidence="1">Belongs to the short-chain dehydrogenases/reductases (SDR) family.</text>
</comment>
<accession>A0A382WMC9</accession>
<dbReference type="CDD" id="cd05233">
    <property type="entry name" value="SDR_c"/>
    <property type="match status" value="1"/>
</dbReference>
<evidence type="ECO:0008006" key="4">
    <source>
        <dbReference type="Google" id="ProtNLM"/>
    </source>
</evidence>
<sequence>MNSQPLQNRIAVVTGAAQGIGNAIARRLASEGAHVAIVDIDGAAATRAAAQIGSGTLAVEADVSREEEVDRAFSKVIEEFGRLDILVNNAGIVGSDSPVHDLLLDDWERVLDINLKGTFLCSRAAVRHMIPKKSGVIVSM</sequence>
<organism evidence="3">
    <name type="scientific">marine metagenome</name>
    <dbReference type="NCBI Taxonomy" id="408172"/>
    <lineage>
        <taxon>unclassified sequences</taxon>
        <taxon>metagenomes</taxon>
        <taxon>ecological metagenomes</taxon>
    </lineage>
</organism>
<dbReference type="GO" id="GO:0016491">
    <property type="term" value="F:oxidoreductase activity"/>
    <property type="evidence" value="ECO:0007669"/>
    <property type="project" value="UniProtKB-KW"/>
</dbReference>
<reference evidence="3" key="1">
    <citation type="submission" date="2018-05" db="EMBL/GenBank/DDBJ databases">
        <authorList>
            <person name="Lanie J.A."/>
            <person name="Ng W.-L."/>
            <person name="Kazmierczak K.M."/>
            <person name="Andrzejewski T.M."/>
            <person name="Davidsen T.M."/>
            <person name="Wayne K.J."/>
            <person name="Tettelin H."/>
            <person name="Glass J.I."/>
            <person name="Rusch D."/>
            <person name="Podicherti R."/>
            <person name="Tsui H.-C.T."/>
            <person name="Winkler M.E."/>
        </authorList>
    </citation>
    <scope>NUCLEOTIDE SEQUENCE</scope>
</reference>
<protein>
    <recommendedName>
        <fullName evidence="4">SDR family NAD(P)-dependent oxidoreductase</fullName>
    </recommendedName>
</protein>
<dbReference type="Pfam" id="PF00106">
    <property type="entry name" value="adh_short"/>
    <property type="match status" value="1"/>
</dbReference>
<feature type="non-terminal residue" evidence="3">
    <location>
        <position position="140"/>
    </location>
</feature>
<evidence type="ECO:0000313" key="3">
    <source>
        <dbReference type="EMBL" id="SVD59278.1"/>
    </source>
</evidence>